<keyword evidence="1" id="KW-0418">Kinase</keyword>
<comment type="caution">
    <text evidence="1">The sequence shown here is derived from an EMBL/GenBank/DDBJ whole genome shotgun (WGS) entry which is preliminary data.</text>
</comment>
<proteinExistence type="predicted"/>
<gene>
    <name evidence="1" type="primary">THI20</name>
    <name evidence="1" type="ORF">LOY88_004407</name>
</gene>
<keyword evidence="1" id="KW-0808">Transferase</keyword>
<sequence>MTKLRRVLVIAGSDCSGGAGLEADQRVLAAHRCYALTATTALTAQNTLGVQDIHVVPTEFVRKQISAGLEDVGANVVKIGMLASKDTVLMVSNALRHHQVPVIVLDPVMVSTSGSQLLPSEAVSSVRTSLLPITTVLTPNIPEGLLLLRDSGIGVLDPENLDDAITLAEQLHKLGPKYILLKGGHLPLTAARKKPKLLEEASIVVDILYDGTSVHLIETEYSRSRNTHGTGCSLASAIAANLAENMEVLRAVREACRFVEAGIKTSIDVGQGHGPINHFHSLYSLPFSPGHFLDYVLERPDVRPLWESFTKHEFVNRLADATLPLNSFRDYLIQDYLYLVHFARSNALAAYKNQTMEGISASAKIVLHIEREMALHLDYCASFGLSKEDIEFHKESQACTAYSRYILDVGQSEDWLALQVALSPCLIGYGAIAQRLHSDEGSVRTDNKYWKWVENYVAEDYSAAVRLGSELLETHMRNVSRFRVEELVRIFKRATELEIGFWDMGLQGQHCVEG</sequence>
<accession>A0ACB8UU49</accession>
<reference evidence="1" key="1">
    <citation type="journal article" date="2022" name="bioRxiv">
        <title>Population genetic analysis of Ophidiomyces ophidiicola, the causative agent of snake fungal disease, indicates recent introductions to the USA.</title>
        <authorList>
            <person name="Ladner J.T."/>
            <person name="Palmer J.M."/>
            <person name="Ettinger C.L."/>
            <person name="Stajich J.E."/>
            <person name="Farrell T.M."/>
            <person name="Glorioso B.M."/>
            <person name="Lawson B."/>
            <person name="Price S.J."/>
            <person name="Stengle A.G."/>
            <person name="Grear D.A."/>
            <person name="Lorch J.M."/>
        </authorList>
    </citation>
    <scope>NUCLEOTIDE SEQUENCE</scope>
    <source>
        <strain evidence="1">NWHC 24266-5</strain>
    </source>
</reference>
<organism evidence="1">
    <name type="scientific">Ophidiomyces ophidiicola</name>
    <dbReference type="NCBI Taxonomy" id="1387563"/>
    <lineage>
        <taxon>Eukaryota</taxon>
        <taxon>Fungi</taxon>
        <taxon>Dikarya</taxon>
        <taxon>Ascomycota</taxon>
        <taxon>Pezizomycotina</taxon>
        <taxon>Eurotiomycetes</taxon>
        <taxon>Eurotiomycetidae</taxon>
        <taxon>Onygenales</taxon>
        <taxon>Onygenaceae</taxon>
        <taxon>Ophidiomyces</taxon>
    </lineage>
</organism>
<protein>
    <submittedName>
        <fullName evidence="1">Trifunctional hydroxymethylpyrimidine kinase/phosphomethylpyrimidine kinase/thiaminase</fullName>
    </submittedName>
</protein>
<name>A0ACB8UU49_9EURO</name>
<dbReference type="EMBL" id="JALBCA010000066">
    <property type="protein sequence ID" value="KAI2384883.1"/>
    <property type="molecule type" value="Genomic_DNA"/>
</dbReference>
<evidence type="ECO:0000313" key="1">
    <source>
        <dbReference type="EMBL" id="KAI2384883.1"/>
    </source>
</evidence>